<name>A0A2T7PQF7_POMCA</name>
<comment type="caution">
    <text evidence="1">The sequence shown here is derived from an EMBL/GenBank/DDBJ whole genome shotgun (WGS) entry which is preliminary data.</text>
</comment>
<reference evidence="1 2" key="1">
    <citation type="submission" date="2018-04" db="EMBL/GenBank/DDBJ databases">
        <title>The genome of golden apple snail Pomacea canaliculata provides insight into stress tolerance and invasive adaptation.</title>
        <authorList>
            <person name="Liu C."/>
            <person name="Liu B."/>
            <person name="Ren Y."/>
            <person name="Zhang Y."/>
            <person name="Wang H."/>
            <person name="Li S."/>
            <person name="Jiang F."/>
            <person name="Yin L."/>
            <person name="Zhang G."/>
            <person name="Qian W."/>
            <person name="Fan W."/>
        </authorList>
    </citation>
    <scope>NUCLEOTIDE SEQUENCE [LARGE SCALE GENOMIC DNA]</scope>
    <source>
        <strain evidence="1">SZHN2017</strain>
        <tissue evidence="1">Muscle</tissue>
    </source>
</reference>
<sequence>MNHKLDRFNPLFFKVSSPTPSIDSTDDRGERGRCQAITFARESVCCGRVPLAAIVEDLRVQVRNGSISRRKLATHCVLIFFIKAASTCVDVKDGSRIVTPRPPPATHH</sequence>
<gene>
    <name evidence="1" type="ORF">C0Q70_02624</name>
</gene>
<dbReference type="EMBL" id="PZQS01000002">
    <property type="protein sequence ID" value="PVD35661.1"/>
    <property type="molecule type" value="Genomic_DNA"/>
</dbReference>
<accession>A0A2T7PQF7</accession>
<dbReference type="Proteomes" id="UP000245119">
    <property type="component" value="Linkage Group LG2"/>
</dbReference>
<dbReference type="AlphaFoldDB" id="A0A2T7PQF7"/>
<keyword evidence="2" id="KW-1185">Reference proteome</keyword>
<evidence type="ECO:0000313" key="1">
    <source>
        <dbReference type="EMBL" id="PVD35661.1"/>
    </source>
</evidence>
<evidence type="ECO:0000313" key="2">
    <source>
        <dbReference type="Proteomes" id="UP000245119"/>
    </source>
</evidence>
<proteinExistence type="predicted"/>
<protein>
    <submittedName>
        <fullName evidence="1">Uncharacterized protein</fullName>
    </submittedName>
</protein>
<organism evidence="1 2">
    <name type="scientific">Pomacea canaliculata</name>
    <name type="common">Golden apple snail</name>
    <dbReference type="NCBI Taxonomy" id="400727"/>
    <lineage>
        <taxon>Eukaryota</taxon>
        <taxon>Metazoa</taxon>
        <taxon>Spiralia</taxon>
        <taxon>Lophotrochozoa</taxon>
        <taxon>Mollusca</taxon>
        <taxon>Gastropoda</taxon>
        <taxon>Caenogastropoda</taxon>
        <taxon>Architaenioglossa</taxon>
        <taxon>Ampullarioidea</taxon>
        <taxon>Ampullariidae</taxon>
        <taxon>Pomacea</taxon>
    </lineage>
</organism>